<gene>
    <name evidence="2" type="ORF">phytr_2010</name>
</gene>
<dbReference type="EMBL" id="CP027845">
    <property type="protein sequence ID" value="AVP87159.1"/>
    <property type="molecule type" value="Genomic_DNA"/>
</dbReference>
<name>A0A2P1P7B5_9RICK</name>
<accession>A0A2P1P7B5</accession>
<dbReference type="Proteomes" id="UP000241762">
    <property type="component" value="Chromosome"/>
</dbReference>
<dbReference type="PANTHER" id="PTHR42663:SF6">
    <property type="entry name" value="HYDROLASE C777.06C-RELATED"/>
    <property type="match status" value="1"/>
</dbReference>
<dbReference type="CDD" id="cd16279">
    <property type="entry name" value="metallo-hydrolase-like_MBL-fold"/>
    <property type="match status" value="1"/>
</dbReference>
<dbReference type="OrthoDB" id="9781189at2"/>
<dbReference type="InterPro" id="IPR036866">
    <property type="entry name" value="RibonucZ/Hydroxyglut_hydro"/>
</dbReference>
<dbReference type="InterPro" id="IPR001279">
    <property type="entry name" value="Metallo-B-lactamas"/>
</dbReference>
<evidence type="ECO:0000313" key="3">
    <source>
        <dbReference type="Proteomes" id="UP000241762"/>
    </source>
</evidence>
<dbReference type="Gene3D" id="3.60.15.10">
    <property type="entry name" value="Ribonuclease Z/Hydroxyacylglutathione hydrolase-like"/>
    <property type="match status" value="1"/>
</dbReference>
<evidence type="ECO:0000259" key="1">
    <source>
        <dbReference type="SMART" id="SM00849"/>
    </source>
</evidence>
<feature type="domain" description="Metallo-beta-lactamase" evidence="1">
    <location>
        <begin position="35"/>
        <end position="206"/>
    </location>
</feature>
<protein>
    <submittedName>
        <fullName evidence="2">Beta-lactamase superfamily hydrolase</fullName>
    </submittedName>
</protein>
<dbReference type="PANTHER" id="PTHR42663">
    <property type="entry name" value="HYDROLASE C777.06C-RELATED-RELATED"/>
    <property type="match status" value="1"/>
</dbReference>
<proteinExistence type="predicted"/>
<keyword evidence="2" id="KW-0378">Hydrolase</keyword>
<sequence>MLQITVLGCGSSLGTPVIGCKCETCSSSDPKNKRLRSAILITKFHPNDSKTNILIDSGFDVRTQLLRAGVSKLDATIITHDHADHISGLDELRVFSPLGSNKILPIYFTSATGARIIPRYQYLFDNKNLNANTIEYDSSINICDVSISFFKQNHIVMDSLGIRINNFVYANDVAFFYDESLRYLDNIDTFVIDCCDYQSTRVHAGLDRVLSWINQFKPKVTYLTNLSHKIDYYKIKNMLPVNVYPAYDGLVFKI</sequence>
<dbReference type="GO" id="GO:0016787">
    <property type="term" value="F:hydrolase activity"/>
    <property type="evidence" value="ECO:0007669"/>
    <property type="project" value="UniProtKB-KW"/>
</dbReference>
<keyword evidence="3" id="KW-1185">Reference proteome</keyword>
<dbReference type="AlphaFoldDB" id="A0A2P1P7B5"/>
<dbReference type="RefSeq" id="WP_106874031.1">
    <property type="nucleotide sequence ID" value="NZ_CP027845.1"/>
</dbReference>
<dbReference type="Pfam" id="PF12706">
    <property type="entry name" value="Lactamase_B_2"/>
    <property type="match status" value="1"/>
</dbReference>
<dbReference type="SUPFAM" id="SSF56281">
    <property type="entry name" value="Metallo-hydrolase/oxidoreductase"/>
    <property type="match status" value="1"/>
</dbReference>
<dbReference type="SMART" id="SM00849">
    <property type="entry name" value="Lactamase_B"/>
    <property type="match status" value="1"/>
</dbReference>
<evidence type="ECO:0000313" key="2">
    <source>
        <dbReference type="EMBL" id="AVP87159.1"/>
    </source>
</evidence>
<reference evidence="2 3" key="1">
    <citation type="submission" date="2018-03" db="EMBL/GenBank/DDBJ databases">
        <title>A gene transfer event suggests a long-term partnership between eustigmatophyte algae and a novel lineage of endosymbiotic bacteria.</title>
        <authorList>
            <person name="Yurchenko T."/>
            <person name="Sevcikova T."/>
            <person name="Pribyl P."/>
            <person name="El Karkouri K."/>
            <person name="Klimes V."/>
            <person name="Amaral R."/>
            <person name="Zbrankova V."/>
            <person name="Kim E."/>
            <person name="Raoult D."/>
            <person name="Santos L.M.A."/>
            <person name="Elias M."/>
        </authorList>
    </citation>
    <scope>NUCLEOTIDE SEQUENCE [LARGE SCALE GENOMIC DNA]</scope>
    <source>
        <strain evidence="2">CCALA 838</strain>
    </source>
</reference>
<dbReference type="KEGG" id="ptc:phytr_2010"/>
<organism evidence="2 3">
    <name type="scientific">Candidatus Phycorickettsia trachydisci</name>
    <dbReference type="NCBI Taxonomy" id="2115978"/>
    <lineage>
        <taxon>Bacteria</taxon>
        <taxon>Pseudomonadati</taxon>
        <taxon>Pseudomonadota</taxon>
        <taxon>Alphaproteobacteria</taxon>
        <taxon>Rickettsiales</taxon>
        <taxon>Rickettsiaceae</taxon>
        <taxon>Candidatus Phycorickettsia</taxon>
    </lineage>
</organism>